<feature type="transmembrane region" description="Helical" evidence="1">
    <location>
        <begin position="55"/>
        <end position="78"/>
    </location>
</feature>
<feature type="transmembrane region" description="Helical" evidence="1">
    <location>
        <begin position="132"/>
        <end position="154"/>
    </location>
</feature>
<dbReference type="Proteomes" id="UP001407347">
    <property type="component" value="Unassembled WGS sequence"/>
</dbReference>
<name>A0ABV0A4K5_9HYPH</name>
<keyword evidence="1" id="KW-0472">Membrane</keyword>
<reference evidence="2 3" key="1">
    <citation type="journal article" date="2023" name="PLoS ONE">
        <title>Complete genome assembly of Hawai'i environmental nontuberculous mycobacteria reveals unexpected co-isolation with methylobacteria.</title>
        <authorList>
            <person name="Hendrix J."/>
            <person name="Epperson L.E."/>
            <person name="Tong E.I."/>
            <person name="Chan Y.L."/>
            <person name="Hasan N.A."/>
            <person name="Dawrs S.N."/>
            <person name="Norton G.J."/>
            <person name="Virdi R."/>
            <person name="Crooks J.L."/>
            <person name="Chan E.D."/>
            <person name="Honda J.R."/>
            <person name="Strong M."/>
        </authorList>
    </citation>
    <scope>NUCLEOTIDE SEQUENCE [LARGE SCALE GENOMIC DNA]</scope>
    <source>
        <strain evidence="2 3">NJH_HI04-1</strain>
    </source>
</reference>
<evidence type="ECO:0000313" key="2">
    <source>
        <dbReference type="EMBL" id="MEN3238772.1"/>
    </source>
</evidence>
<evidence type="ECO:0008006" key="4">
    <source>
        <dbReference type="Google" id="ProtNLM"/>
    </source>
</evidence>
<sequence>MEAIDHLTANTAFYLVEHPVVSQTAIALTLAAGGLVIWAAPAWARLVGSDPFLRFLLRVSGRGVGFCLILTGMLYASILRGLDEPLTSQPLMFTYYSASIMLSCAAVVFAGFQIYCALYVRHAPLLRAAVPALLGAWLFALSVPIYQFAVLLGLDR</sequence>
<dbReference type="RefSeq" id="WP_298963607.1">
    <property type="nucleotide sequence ID" value="NZ_JAQYXP010000007.1"/>
</dbReference>
<evidence type="ECO:0000313" key="3">
    <source>
        <dbReference type="Proteomes" id="UP001407347"/>
    </source>
</evidence>
<comment type="caution">
    <text evidence="2">The sequence shown here is derived from an EMBL/GenBank/DDBJ whole genome shotgun (WGS) entry which is preliminary data.</text>
</comment>
<keyword evidence="1" id="KW-1133">Transmembrane helix</keyword>
<organism evidence="2 3">
    <name type="scientific">Methylobacterium ajmalii</name>
    <dbReference type="NCBI Taxonomy" id="2738439"/>
    <lineage>
        <taxon>Bacteria</taxon>
        <taxon>Pseudomonadati</taxon>
        <taxon>Pseudomonadota</taxon>
        <taxon>Alphaproteobacteria</taxon>
        <taxon>Hyphomicrobiales</taxon>
        <taxon>Methylobacteriaceae</taxon>
        <taxon>Methylobacterium</taxon>
    </lineage>
</organism>
<protein>
    <recommendedName>
        <fullName evidence="4">Yip1 domain-containing protein</fullName>
    </recommendedName>
</protein>
<dbReference type="EMBL" id="JAQYXP010000007">
    <property type="protein sequence ID" value="MEN3238772.1"/>
    <property type="molecule type" value="Genomic_DNA"/>
</dbReference>
<feature type="transmembrane region" description="Helical" evidence="1">
    <location>
        <begin position="98"/>
        <end position="120"/>
    </location>
</feature>
<feature type="transmembrane region" description="Helical" evidence="1">
    <location>
        <begin position="20"/>
        <end position="43"/>
    </location>
</feature>
<evidence type="ECO:0000256" key="1">
    <source>
        <dbReference type="SAM" id="Phobius"/>
    </source>
</evidence>
<keyword evidence="3" id="KW-1185">Reference proteome</keyword>
<proteinExistence type="predicted"/>
<accession>A0ABV0A4K5</accession>
<gene>
    <name evidence="2" type="ORF">PUR29_35630</name>
</gene>
<keyword evidence="1" id="KW-0812">Transmembrane</keyword>